<sequence>MAVKKRKRPALLSHTRPRLPTAKQLTPSAPTVSLSSKATRNLIRSHHQLLKARERAVLAGDESAVAELDVQIEANGGLESYQLASKTGQSRERGGDSSTVFLEWIRPLLRRAKEARQQGGNSSPGKLRLLEVGALSTKNACSQHDCIDVTRIDLNSQEPGILQQDFMERPLPGAGGDDKDRFHAISLSLVLNYVPSAAQRGEMLKRCSAFFATSPRCSLPDTDSTKFAPFLFLVLPAACVLNSRYFNSERLNDIATSLGYSKLKEKVTNKLIYQLWEFRPLLLDNSNKNNSARIFRKEELNPGKTRNNFTITLNAKPGIMNGLKRTLQK</sequence>
<dbReference type="InterPro" id="IPR021867">
    <property type="entry name" value="Bmt2/SAMTOR"/>
</dbReference>
<evidence type="ECO:0000256" key="2">
    <source>
        <dbReference type="ARBA" id="ARBA00022679"/>
    </source>
</evidence>
<evidence type="ECO:0000256" key="1">
    <source>
        <dbReference type="ARBA" id="ARBA00022603"/>
    </source>
</evidence>
<dbReference type="GO" id="GO:0016433">
    <property type="term" value="F:rRNA (adenine) methyltransferase activity"/>
    <property type="evidence" value="ECO:0007669"/>
    <property type="project" value="UniProtKB-UniRule"/>
</dbReference>
<comment type="similarity">
    <text evidence="4">Belongs to the BMT2 family.</text>
</comment>
<feature type="binding site" evidence="4">
    <location>
        <position position="133"/>
    </location>
    <ligand>
        <name>S-adenosyl-L-methionine</name>
        <dbReference type="ChEBI" id="CHEBI:59789"/>
    </ligand>
</feature>
<proteinExistence type="inferred from homology"/>
<reference evidence="7" key="1">
    <citation type="journal article" date="2015" name="Genome Announc.">
        <title>Genome sequence of the AIDS-associated pathogen Penicillium marneffei (ATCC18224) and its near taxonomic relative Talaromyces stipitatus (ATCC10500).</title>
        <authorList>
            <person name="Nierman W.C."/>
            <person name="Fedorova-Abrams N.D."/>
            <person name="Andrianopoulos A."/>
        </authorList>
    </citation>
    <scope>NUCLEOTIDE SEQUENCE [LARGE SCALE GENOMIC DNA]</scope>
    <source>
        <strain evidence="7">ATCC 18224 / CBS 334.59 / QM 7333</strain>
    </source>
</reference>
<name>B6QGS9_TALMQ</name>
<dbReference type="PANTHER" id="PTHR21008:SF1">
    <property type="entry name" value="25S RRNA (ADENINE(2142)-N(1))-METHYLTRANSFERASE"/>
    <property type="match status" value="1"/>
</dbReference>
<dbReference type="HAMAP" id="MF_03044">
    <property type="entry name" value="BMT2"/>
    <property type="match status" value="1"/>
</dbReference>
<gene>
    <name evidence="6" type="ORF">PMAA_086470</name>
</gene>
<dbReference type="VEuPathDB" id="FungiDB:PMAA_086470"/>
<evidence type="ECO:0000256" key="4">
    <source>
        <dbReference type="HAMAP-Rule" id="MF_03044"/>
    </source>
</evidence>
<feature type="binding site" evidence="4">
    <location>
        <position position="153"/>
    </location>
    <ligand>
        <name>S-adenosyl-L-methionine</name>
        <dbReference type="ChEBI" id="CHEBI:59789"/>
    </ligand>
</feature>
<dbReference type="Pfam" id="PF11968">
    <property type="entry name" value="Bmt2"/>
    <property type="match status" value="1"/>
</dbReference>
<feature type="region of interest" description="Disordered" evidence="5">
    <location>
        <begin position="1"/>
        <end position="29"/>
    </location>
</feature>
<keyword evidence="3 4" id="KW-0949">S-adenosyl-L-methionine</keyword>
<keyword evidence="7" id="KW-1185">Reference proteome</keyword>
<dbReference type="EMBL" id="DS995901">
    <property type="protein sequence ID" value="EEA24664.1"/>
    <property type="molecule type" value="Genomic_DNA"/>
</dbReference>
<dbReference type="PhylomeDB" id="B6QGS9"/>
<dbReference type="AlphaFoldDB" id="B6QGS9"/>
<keyword evidence="1 4" id="KW-0489">Methyltransferase</keyword>
<comment type="subcellular location">
    <subcellularLocation>
        <location evidence="4">Nucleus</location>
        <location evidence="4">Nucleolus</location>
    </subcellularLocation>
</comment>
<dbReference type="OrthoDB" id="5954793at2759"/>
<evidence type="ECO:0000256" key="3">
    <source>
        <dbReference type="ARBA" id="ARBA00022691"/>
    </source>
</evidence>
<dbReference type="Proteomes" id="UP000001294">
    <property type="component" value="Unassembled WGS sequence"/>
</dbReference>
<evidence type="ECO:0000256" key="5">
    <source>
        <dbReference type="SAM" id="MobiDB-lite"/>
    </source>
</evidence>
<organism evidence="6 7">
    <name type="scientific">Talaromyces marneffei (strain ATCC 18224 / CBS 334.59 / QM 7333)</name>
    <name type="common">Penicillium marneffei</name>
    <dbReference type="NCBI Taxonomy" id="441960"/>
    <lineage>
        <taxon>Eukaryota</taxon>
        <taxon>Fungi</taxon>
        <taxon>Dikarya</taxon>
        <taxon>Ascomycota</taxon>
        <taxon>Pezizomycotina</taxon>
        <taxon>Eurotiomycetes</taxon>
        <taxon>Eurotiomycetidae</taxon>
        <taxon>Eurotiales</taxon>
        <taxon>Trichocomaceae</taxon>
        <taxon>Talaromyces</taxon>
        <taxon>Talaromyces sect. Talaromyces</taxon>
    </lineage>
</organism>
<evidence type="ECO:0000313" key="6">
    <source>
        <dbReference type="EMBL" id="EEA24664.1"/>
    </source>
</evidence>
<dbReference type="GO" id="GO:0005730">
    <property type="term" value="C:nucleolus"/>
    <property type="evidence" value="ECO:0007669"/>
    <property type="project" value="UniProtKB-SubCell"/>
</dbReference>
<accession>B6QGS9</accession>
<comment type="function">
    <text evidence="4">S-adenosyl-L-methionine-dependent methyltransferase that specifically methylates the N(1) position of an adenine present in helix 65 in 25S rRNA.</text>
</comment>
<protein>
    <recommendedName>
        <fullName evidence="4">25S rRNA adenine-N(1) methyltransferase</fullName>
        <ecNumber evidence="4">2.1.1.-</ecNumber>
    </recommendedName>
</protein>
<dbReference type="STRING" id="441960.B6QGS9"/>
<dbReference type="HOGENOM" id="CLU_041583_1_0_1"/>
<keyword evidence="4" id="KW-0539">Nucleus</keyword>
<dbReference type="EC" id="2.1.1.-" evidence="4"/>
<keyword evidence="2 4" id="KW-0808">Transferase</keyword>
<dbReference type="PANTHER" id="PTHR21008">
    <property type="entry name" value="S-ADENOSYLMETHIONINE SENSOR UPSTREAM OF MTORC1-RELATED"/>
    <property type="match status" value="1"/>
</dbReference>
<evidence type="ECO:0000313" key="7">
    <source>
        <dbReference type="Proteomes" id="UP000001294"/>
    </source>
</evidence>